<dbReference type="Proteomes" id="UP000216024">
    <property type="component" value="Unassembled WGS sequence"/>
</dbReference>
<dbReference type="InterPro" id="IPR025944">
    <property type="entry name" value="Sigma_54_int_dom_CS"/>
</dbReference>
<dbReference type="InterPro" id="IPR027417">
    <property type="entry name" value="P-loop_NTPase"/>
</dbReference>
<organism evidence="11 12">
    <name type="scientific">Anaeromicrobium sediminis</name>
    <dbReference type="NCBI Taxonomy" id="1478221"/>
    <lineage>
        <taxon>Bacteria</taxon>
        <taxon>Bacillati</taxon>
        <taxon>Bacillota</taxon>
        <taxon>Clostridia</taxon>
        <taxon>Peptostreptococcales</taxon>
        <taxon>Thermotaleaceae</taxon>
        <taxon>Anaeromicrobium</taxon>
    </lineage>
</organism>
<evidence type="ECO:0000313" key="12">
    <source>
        <dbReference type="Proteomes" id="UP000216024"/>
    </source>
</evidence>
<dbReference type="Pfam" id="PF02954">
    <property type="entry name" value="HTH_8"/>
    <property type="match status" value="1"/>
</dbReference>
<evidence type="ECO:0000256" key="1">
    <source>
        <dbReference type="ARBA" id="ARBA00018672"/>
    </source>
</evidence>
<evidence type="ECO:0000256" key="8">
    <source>
        <dbReference type="PROSITE-ProRule" id="PRU00169"/>
    </source>
</evidence>
<keyword evidence="3" id="KW-0547">Nucleotide-binding</keyword>
<dbReference type="InterPro" id="IPR009057">
    <property type="entry name" value="Homeodomain-like_sf"/>
</dbReference>
<dbReference type="Pfam" id="PF00072">
    <property type="entry name" value="Response_reg"/>
    <property type="match status" value="1"/>
</dbReference>
<dbReference type="SUPFAM" id="SSF52172">
    <property type="entry name" value="CheY-like"/>
    <property type="match status" value="1"/>
</dbReference>
<name>A0A267MP35_9FIRM</name>
<dbReference type="PRINTS" id="PR01590">
    <property type="entry name" value="HTHFIS"/>
</dbReference>
<dbReference type="SMART" id="SM00448">
    <property type="entry name" value="REC"/>
    <property type="match status" value="1"/>
</dbReference>
<feature type="domain" description="Response regulatory" evidence="10">
    <location>
        <begin position="22"/>
        <end position="136"/>
    </location>
</feature>
<dbReference type="InterPro" id="IPR011006">
    <property type="entry name" value="CheY-like_superfamily"/>
</dbReference>
<dbReference type="OrthoDB" id="9803970at2"/>
<evidence type="ECO:0000259" key="10">
    <source>
        <dbReference type="PROSITE" id="PS50110"/>
    </source>
</evidence>
<keyword evidence="12" id="KW-1185">Reference proteome</keyword>
<dbReference type="GO" id="GO:0006355">
    <property type="term" value="P:regulation of DNA-templated transcription"/>
    <property type="evidence" value="ECO:0007669"/>
    <property type="project" value="InterPro"/>
</dbReference>
<comment type="caution">
    <text evidence="11">The sequence shown here is derived from an EMBL/GenBank/DDBJ whole genome shotgun (WGS) entry which is preliminary data.</text>
</comment>
<dbReference type="InterPro" id="IPR025662">
    <property type="entry name" value="Sigma_54_int_dom_ATP-bd_1"/>
</dbReference>
<dbReference type="PROSITE" id="PS00675">
    <property type="entry name" value="SIGMA54_INTERACT_1"/>
    <property type="match status" value="1"/>
</dbReference>
<dbReference type="InterPro" id="IPR058031">
    <property type="entry name" value="AAA_lid_NorR"/>
</dbReference>
<dbReference type="GO" id="GO:0000160">
    <property type="term" value="P:phosphorelay signal transduction system"/>
    <property type="evidence" value="ECO:0007669"/>
    <property type="project" value="InterPro"/>
</dbReference>
<feature type="modified residue" description="4-aspartylphosphate" evidence="8">
    <location>
        <position position="71"/>
    </location>
</feature>
<dbReference type="InterPro" id="IPR002197">
    <property type="entry name" value="HTH_Fis"/>
</dbReference>
<dbReference type="Gene3D" id="3.40.50.2300">
    <property type="match status" value="1"/>
</dbReference>
<gene>
    <name evidence="11" type="ORF">CCE28_01785</name>
</gene>
<dbReference type="PROSITE" id="PS50045">
    <property type="entry name" value="SIGMA54_INTERACT_4"/>
    <property type="match status" value="1"/>
</dbReference>
<dbReference type="InterPro" id="IPR002078">
    <property type="entry name" value="Sigma_54_int"/>
</dbReference>
<keyword evidence="2 8" id="KW-0597">Phosphoprotein</keyword>
<dbReference type="GO" id="GO:0005524">
    <property type="term" value="F:ATP binding"/>
    <property type="evidence" value="ECO:0007669"/>
    <property type="project" value="UniProtKB-KW"/>
</dbReference>
<evidence type="ECO:0000256" key="3">
    <source>
        <dbReference type="ARBA" id="ARBA00022741"/>
    </source>
</evidence>
<reference evidence="11 12" key="1">
    <citation type="submission" date="2017-06" db="EMBL/GenBank/DDBJ databases">
        <title>Draft genome sequence of anaerobic fermentative bacterium Anaeromicrobium sediminis DY2726D isolated from West Pacific Ocean sediments.</title>
        <authorList>
            <person name="Zeng X."/>
        </authorList>
    </citation>
    <scope>NUCLEOTIDE SEQUENCE [LARGE SCALE GENOMIC DNA]</scope>
    <source>
        <strain evidence="11 12">DY2726D</strain>
    </source>
</reference>
<dbReference type="SUPFAM" id="SSF52540">
    <property type="entry name" value="P-loop containing nucleoside triphosphate hydrolases"/>
    <property type="match status" value="1"/>
</dbReference>
<dbReference type="Gene3D" id="1.10.10.60">
    <property type="entry name" value="Homeodomain-like"/>
    <property type="match status" value="1"/>
</dbReference>
<dbReference type="FunFam" id="3.40.50.2300:FF:000018">
    <property type="entry name" value="DNA-binding transcriptional regulator NtrC"/>
    <property type="match status" value="1"/>
</dbReference>
<dbReference type="Pfam" id="PF25601">
    <property type="entry name" value="AAA_lid_14"/>
    <property type="match status" value="1"/>
</dbReference>
<protein>
    <recommendedName>
        <fullName evidence="1">Stage 0 sporulation protein A homolog</fullName>
    </recommendedName>
</protein>
<keyword evidence="5" id="KW-0805">Transcription regulation</keyword>
<dbReference type="PROSITE" id="PS00688">
    <property type="entry name" value="SIGMA54_INTERACT_3"/>
    <property type="match status" value="1"/>
</dbReference>
<keyword evidence="6" id="KW-0804">Transcription</keyword>
<evidence type="ECO:0000256" key="7">
    <source>
        <dbReference type="ARBA" id="ARBA00024867"/>
    </source>
</evidence>
<evidence type="ECO:0000256" key="4">
    <source>
        <dbReference type="ARBA" id="ARBA00022840"/>
    </source>
</evidence>
<dbReference type="FunFam" id="3.40.50.300:FF:000006">
    <property type="entry name" value="DNA-binding transcriptional regulator NtrC"/>
    <property type="match status" value="1"/>
</dbReference>
<dbReference type="GO" id="GO:0043565">
    <property type="term" value="F:sequence-specific DNA binding"/>
    <property type="evidence" value="ECO:0007669"/>
    <property type="project" value="InterPro"/>
</dbReference>
<dbReference type="Gene3D" id="1.10.8.60">
    <property type="match status" value="1"/>
</dbReference>
<dbReference type="PANTHER" id="PTHR32071:SF57">
    <property type="entry name" value="C4-DICARBOXYLATE TRANSPORT TRANSCRIPTIONAL REGULATORY PROTEIN DCTD"/>
    <property type="match status" value="1"/>
</dbReference>
<evidence type="ECO:0000256" key="6">
    <source>
        <dbReference type="ARBA" id="ARBA00023163"/>
    </source>
</evidence>
<evidence type="ECO:0000256" key="2">
    <source>
        <dbReference type="ARBA" id="ARBA00022553"/>
    </source>
</evidence>
<dbReference type="PROSITE" id="PS50110">
    <property type="entry name" value="RESPONSE_REGULATORY"/>
    <property type="match status" value="1"/>
</dbReference>
<evidence type="ECO:0000259" key="9">
    <source>
        <dbReference type="PROSITE" id="PS50045"/>
    </source>
</evidence>
<dbReference type="Gene3D" id="3.40.50.300">
    <property type="entry name" value="P-loop containing nucleotide triphosphate hydrolases"/>
    <property type="match status" value="1"/>
</dbReference>
<comment type="function">
    <text evidence="7">May play the central regulatory role in sporulation. It may be an element of the effector pathway responsible for the activation of sporulation genes in response to nutritional stress. Spo0A may act in concert with spo0H (a sigma factor) to control the expression of some genes that are critical to the sporulation process.</text>
</comment>
<dbReference type="CDD" id="cd00009">
    <property type="entry name" value="AAA"/>
    <property type="match status" value="1"/>
</dbReference>
<feature type="domain" description="Sigma-54 factor interaction" evidence="9">
    <location>
        <begin position="156"/>
        <end position="385"/>
    </location>
</feature>
<sequence>MKELHLKSICPLEGRSHMNKKRILVADDEVNILKVIRAELLNEGYEVDLAYDGDEACEKIRKNKYDVAILDIRMPKKDGIETLKEIKSIRKETIVIMMTAFGTIENAVEAIKIGAYDYLTKPFDSTELIYKIQEALKIKEKTSNKMDISDDKQVNLIGQSKEMKLIKSKIEKIKDLETTVLLTGESGTGKGVIAKAIHYSSDRNNLPFIHLNCAVLPANLIESELFGHEKGSFTGAVENKKGKFELAGKGTIFLDEINSLSPNLQAKLLTVLQEKRMEKIGGSKTIPVEARIIAATNENLEEAVRHKEFREDLFYRLNVITIECPPLRFRREDIEALTLYFLKKINTKFNKNVLEISSEVWQILKNYDWPGNVRELENTLESAIALANSTTLYEDDLPIRIIQKAKNHEYFNNNNGLSPLEIQEIKVIKKALEKYGGHREKTAKDLGISRRTLQYKLKKFGLINK</sequence>
<dbReference type="SMART" id="SM00382">
    <property type="entry name" value="AAA"/>
    <property type="match status" value="1"/>
</dbReference>
<proteinExistence type="predicted"/>
<keyword evidence="4" id="KW-0067">ATP-binding</keyword>
<dbReference type="SUPFAM" id="SSF46689">
    <property type="entry name" value="Homeodomain-like"/>
    <property type="match status" value="1"/>
</dbReference>
<dbReference type="PANTHER" id="PTHR32071">
    <property type="entry name" value="TRANSCRIPTIONAL REGULATORY PROTEIN"/>
    <property type="match status" value="1"/>
</dbReference>
<dbReference type="EMBL" id="NIBG01000001">
    <property type="protein sequence ID" value="PAB61182.1"/>
    <property type="molecule type" value="Genomic_DNA"/>
</dbReference>
<dbReference type="InterPro" id="IPR003593">
    <property type="entry name" value="AAA+_ATPase"/>
</dbReference>
<dbReference type="AlphaFoldDB" id="A0A267MP35"/>
<evidence type="ECO:0000256" key="5">
    <source>
        <dbReference type="ARBA" id="ARBA00023015"/>
    </source>
</evidence>
<accession>A0A267MP35</accession>
<dbReference type="InterPro" id="IPR001789">
    <property type="entry name" value="Sig_transdc_resp-reg_receiver"/>
</dbReference>
<dbReference type="Pfam" id="PF00158">
    <property type="entry name" value="Sigma54_activat"/>
    <property type="match status" value="1"/>
</dbReference>
<evidence type="ECO:0000313" key="11">
    <source>
        <dbReference type="EMBL" id="PAB61182.1"/>
    </source>
</evidence>